<dbReference type="GO" id="GO:0005254">
    <property type="term" value="F:chloride channel activity"/>
    <property type="evidence" value="ECO:0007669"/>
    <property type="project" value="InterPro"/>
</dbReference>
<dbReference type="PANTHER" id="PTHR33281:SF19">
    <property type="entry name" value="VOLTAGE-DEPENDENT ANION CHANNEL-FORMING PROTEIN YNEE"/>
    <property type="match status" value="1"/>
</dbReference>
<protein>
    <submittedName>
        <fullName evidence="9">Uncharacterized protein</fullName>
    </submittedName>
</protein>
<evidence type="ECO:0000256" key="3">
    <source>
        <dbReference type="ARBA" id="ARBA00022475"/>
    </source>
</evidence>
<proteinExistence type="predicted"/>
<keyword evidence="4 8" id="KW-0812">Transmembrane</keyword>
<dbReference type="AlphaFoldDB" id="A0A699Z3I4"/>
<reference evidence="9 10" key="1">
    <citation type="submission" date="2020-02" db="EMBL/GenBank/DDBJ databases">
        <title>Draft genome sequence of Haematococcus lacustris strain NIES-144.</title>
        <authorList>
            <person name="Morimoto D."/>
            <person name="Nakagawa S."/>
            <person name="Yoshida T."/>
            <person name="Sawayama S."/>
        </authorList>
    </citation>
    <scope>NUCLEOTIDE SEQUENCE [LARGE SCALE GENOMIC DNA]</scope>
    <source>
        <strain evidence="9 10">NIES-144</strain>
    </source>
</reference>
<comment type="subcellular location">
    <subcellularLocation>
        <location evidence="1">Cell membrane</location>
        <topology evidence="1">Multi-pass membrane protein</topology>
    </subcellularLocation>
</comment>
<evidence type="ECO:0000256" key="8">
    <source>
        <dbReference type="SAM" id="Phobius"/>
    </source>
</evidence>
<evidence type="ECO:0000256" key="5">
    <source>
        <dbReference type="ARBA" id="ARBA00022989"/>
    </source>
</evidence>
<dbReference type="Pfam" id="PF25539">
    <property type="entry name" value="Bestrophin_2"/>
    <property type="match status" value="1"/>
</dbReference>
<dbReference type="EMBL" id="BLLF01000668">
    <property type="protein sequence ID" value="GFH13928.1"/>
    <property type="molecule type" value="Genomic_DNA"/>
</dbReference>
<feature type="non-terminal residue" evidence="9">
    <location>
        <position position="1"/>
    </location>
</feature>
<evidence type="ECO:0000256" key="7">
    <source>
        <dbReference type="ARBA" id="ARBA00023136"/>
    </source>
</evidence>
<keyword evidence="3" id="KW-1003">Cell membrane</keyword>
<feature type="non-terminal residue" evidence="9">
    <location>
        <position position="243"/>
    </location>
</feature>
<dbReference type="Proteomes" id="UP000485058">
    <property type="component" value="Unassembled WGS sequence"/>
</dbReference>
<name>A0A699Z3I4_HAELA</name>
<sequence length="243" mass="27490">TNASYARWEEARRKFGTITTTARDIARQAFSWLPMSAVDAKATLARWLVALARCCMVHVRDEHHFETELRHILTPNFCLQVLSKLLANARLPNELLIRLDENMSKLVSAVSSCERVINTPIPLSYTRHTARFLMVWLACLPFTLWSYCGWAMVPLTALISFVLLGIEEIGVYIEEPFSVMALERLCERLEVNMQAMLREHQEIDQYLSQAAVVDKPTVSAVRPDASPRAVNNALEDTLDSLAG</sequence>
<keyword evidence="6" id="KW-0406">Ion transport</keyword>
<evidence type="ECO:0000256" key="4">
    <source>
        <dbReference type="ARBA" id="ARBA00022692"/>
    </source>
</evidence>
<accession>A0A699Z3I4</accession>
<evidence type="ECO:0000256" key="1">
    <source>
        <dbReference type="ARBA" id="ARBA00004651"/>
    </source>
</evidence>
<keyword evidence="5 8" id="KW-1133">Transmembrane helix</keyword>
<comment type="caution">
    <text evidence="9">The sequence shown here is derived from an EMBL/GenBank/DDBJ whole genome shotgun (WGS) entry which is preliminary data.</text>
</comment>
<keyword evidence="7 8" id="KW-0472">Membrane</keyword>
<feature type="transmembrane region" description="Helical" evidence="8">
    <location>
        <begin position="133"/>
        <end position="166"/>
    </location>
</feature>
<gene>
    <name evidence="9" type="ORF">HaLaN_09895</name>
</gene>
<organism evidence="9 10">
    <name type="scientific">Haematococcus lacustris</name>
    <name type="common">Green alga</name>
    <name type="synonym">Haematococcus pluvialis</name>
    <dbReference type="NCBI Taxonomy" id="44745"/>
    <lineage>
        <taxon>Eukaryota</taxon>
        <taxon>Viridiplantae</taxon>
        <taxon>Chlorophyta</taxon>
        <taxon>core chlorophytes</taxon>
        <taxon>Chlorophyceae</taxon>
        <taxon>CS clade</taxon>
        <taxon>Chlamydomonadales</taxon>
        <taxon>Haematococcaceae</taxon>
        <taxon>Haematococcus</taxon>
    </lineage>
</organism>
<dbReference type="PANTHER" id="PTHR33281">
    <property type="entry name" value="UPF0187 PROTEIN YNEE"/>
    <property type="match status" value="1"/>
</dbReference>
<evidence type="ECO:0000313" key="9">
    <source>
        <dbReference type="EMBL" id="GFH13928.1"/>
    </source>
</evidence>
<evidence type="ECO:0000313" key="10">
    <source>
        <dbReference type="Proteomes" id="UP000485058"/>
    </source>
</evidence>
<keyword evidence="10" id="KW-1185">Reference proteome</keyword>
<dbReference type="GO" id="GO:0005886">
    <property type="term" value="C:plasma membrane"/>
    <property type="evidence" value="ECO:0007669"/>
    <property type="project" value="UniProtKB-SubCell"/>
</dbReference>
<evidence type="ECO:0000256" key="2">
    <source>
        <dbReference type="ARBA" id="ARBA00022448"/>
    </source>
</evidence>
<keyword evidence="2" id="KW-0813">Transport</keyword>
<dbReference type="InterPro" id="IPR044669">
    <property type="entry name" value="YneE/VCCN1/2-like"/>
</dbReference>
<evidence type="ECO:0000256" key="6">
    <source>
        <dbReference type="ARBA" id="ARBA00023065"/>
    </source>
</evidence>